<feature type="compositionally biased region" description="Acidic residues" evidence="1">
    <location>
        <begin position="85"/>
        <end position="97"/>
    </location>
</feature>
<proteinExistence type="predicted"/>
<organism evidence="3 4">
    <name type="scientific">Cyclotella atomus</name>
    <dbReference type="NCBI Taxonomy" id="382360"/>
    <lineage>
        <taxon>Eukaryota</taxon>
        <taxon>Sar</taxon>
        <taxon>Stramenopiles</taxon>
        <taxon>Ochrophyta</taxon>
        <taxon>Bacillariophyta</taxon>
        <taxon>Coscinodiscophyceae</taxon>
        <taxon>Thalassiosirophycidae</taxon>
        <taxon>Stephanodiscales</taxon>
        <taxon>Stephanodiscaceae</taxon>
        <taxon>Cyclotella</taxon>
    </lineage>
</organism>
<feature type="compositionally biased region" description="Basic and acidic residues" evidence="1">
    <location>
        <begin position="20"/>
        <end position="29"/>
    </location>
</feature>
<feature type="region of interest" description="Disordered" evidence="1">
    <location>
        <begin position="63"/>
        <end position="97"/>
    </location>
</feature>
<sequence length="313" mass="34754">MSDGEPETIDSLTARHKKELKALEGEKRAALKSAKSMGKKAKAKIKEVEFKYEGLERDMKARHAQEVDALNNGGGAAQEAAPGDIDADNESQQTEEEIAALKKQKALSKKLKKKSAQKQKDLDRETRILTENASAGPSPRDLEISTLKSLYLTPRKLTISEVTADGNCLYRAIASQCLRLKLLPESKATYTQIRSLCADTLLQHAEEYEPFAELDHDANHPAENYDEYVRHVRETNTWGGQLELRALSCALKVPVVVFSAEGPPLTMGKEFGEEENDGELGYGEKKAVLVSFHRYYYALGEHYNSVVPLEEGS</sequence>
<dbReference type="EMBL" id="JALLPJ020000905">
    <property type="protein sequence ID" value="KAL3780120.1"/>
    <property type="molecule type" value="Genomic_DNA"/>
</dbReference>
<dbReference type="PANTHER" id="PTHR12419:SF10">
    <property type="entry name" value="DEUBIQUITINASE OTUD6B"/>
    <property type="match status" value="1"/>
</dbReference>
<evidence type="ECO:0000259" key="2">
    <source>
        <dbReference type="PROSITE" id="PS50802"/>
    </source>
</evidence>
<evidence type="ECO:0000313" key="3">
    <source>
        <dbReference type="EMBL" id="KAL3780120.1"/>
    </source>
</evidence>
<keyword evidence="4" id="KW-1185">Reference proteome</keyword>
<dbReference type="CDD" id="cd22748">
    <property type="entry name" value="OTU_OTUD6-like"/>
    <property type="match status" value="1"/>
</dbReference>
<dbReference type="Pfam" id="PF02338">
    <property type="entry name" value="OTU"/>
    <property type="match status" value="1"/>
</dbReference>
<protein>
    <recommendedName>
        <fullName evidence="2">OTU domain-containing protein</fullName>
    </recommendedName>
</protein>
<gene>
    <name evidence="3" type="ORF">ACHAWO_011576</name>
</gene>
<feature type="region of interest" description="Disordered" evidence="1">
    <location>
        <begin position="109"/>
        <end position="140"/>
    </location>
</feature>
<comment type="caution">
    <text evidence="3">The sequence shown here is derived from an EMBL/GenBank/DDBJ whole genome shotgun (WGS) entry which is preliminary data.</text>
</comment>
<dbReference type="InterPro" id="IPR003323">
    <property type="entry name" value="OTU_dom"/>
</dbReference>
<evidence type="ECO:0000256" key="1">
    <source>
        <dbReference type="SAM" id="MobiDB-lite"/>
    </source>
</evidence>
<feature type="region of interest" description="Disordered" evidence="1">
    <location>
        <begin position="1"/>
        <end position="40"/>
    </location>
</feature>
<name>A0ABD3P0X0_9STRA</name>
<dbReference type="Gene3D" id="3.90.70.80">
    <property type="match status" value="1"/>
</dbReference>
<reference evidence="3 4" key="1">
    <citation type="submission" date="2024-10" db="EMBL/GenBank/DDBJ databases">
        <title>Updated reference genomes for cyclostephanoid diatoms.</title>
        <authorList>
            <person name="Roberts W.R."/>
            <person name="Alverson A.J."/>
        </authorList>
    </citation>
    <scope>NUCLEOTIDE SEQUENCE [LARGE SCALE GENOMIC DNA]</scope>
    <source>
        <strain evidence="3 4">AJA010-31</strain>
    </source>
</reference>
<dbReference type="Proteomes" id="UP001530400">
    <property type="component" value="Unassembled WGS sequence"/>
</dbReference>
<dbReference type="PANTHER" id="PTHR12419">
    <property type="entry name" value="OTU DOMAIN CONTAINING PROTEIN"/>
    <property type="match status" value="1"/>
</dbReference>
<dbReference type="PROSITE" id="PS50802">
    <property type="entry name" value="OTU"/>
    <property type="match status" value="1"/>
</dbReference>
<feature type="compositionally biased region" description="Basic and acidic residues" evidence="1">
    <location>
        <begin position="118"/>
        <end position="128"/>
    </location>
</feature>
<dbReference type="AlphaFoldDB" id="A0ABD3P0X0"/>
<dbReference type="InterPro" id="IPR038765">
    <property type="entry name" value="Papain-like_cys_pep_sf"/>
</dbReference>
<evidence type="ECO:0000313" key="4">
    <source>
        <dbReference type="Proteomes" id="UP001530400"/>
    </source>
</evidence>
<feature type="domain" description="OTU" evidence="2">
    <location>
        <begin position="157"/>
        <end position="309"/>
    </location>
</feature>
<dbReference type="SUPFAM" id="SSF54001">
    <property type="entry name" value="Cysteine proteinases"/>
    <property type="match status" value="1"/>
</dbReference>
<dbReference type="InterPro" id="IPR050704">
    <property type="entry name" value="Peptidase_C85-like"/>
</dbReference>
<accession>A0ABD3P0X0</accession>